<keyword evidence="4" id="KW-1185">Reference proteome</keyword>
<name>A0ABV1RC01_9ALTE</name>
<dbReference type="Gene3D" id="1.20.58.130">
    <property type="match status" value="1"/>
</dbReference>
<feature type="compositionally biased region" description="Polar residues" evidence="2">
    <location>
        <begin position="260"/>
        <end position="285"/>
    </location>
</feature>
<keyword evidence="1" id="KW-0175">Coiled coil</keyword>
<dbReference type="RefSeq" id="WP_350400141.1">
    <property type="nucleotide sequence ID" value="NZ_JBELOE010000039.1"/>
</dbReference>
<dbReference type="EMBL" id="JBELOE010000039">
    <property type="protein sequence ID" value="MER2490331.1"/>
    <property type="molecule type" value="Genomic_DNA"/>
</dbReference>
<reference evidence="3 4" key="1">
    <citation type="submission" date="2024-06" db="EMBL/GenBank/DDBJ databases">
        <authorList>
            <person name="Chen R.Y."/>
        </authorList>
    </citation>
    <scope>NUCLEOTIDE SEQUENCE [LARGE SCALE GENOMIC DNA]</scope>
    <source>
        <strain evidence="3 4">D2</strain>
    </source>
</reference>
<feature type="region of interest" description="Disordered" evidence="2">
    <location>
        <begin position="1"/>
        <end position="68"/>
    </location>
</feature>
<comment type="caution">
    <text evidence="3">The sequence shown here is derived from an EMBL/GenBank/DDBJ whole genome shotgun (WGS) entry which is preliminary data.</text>
</comment>
<evidence type="ECO:0000313" key="4">
    <source>
        <dbReference type="Proteomes" id="UP001467690"/>
    </source>
</evidence>
<proteinExistence type="predicted"/>
<evidence type="ECO:0000313" key="3">
    <source>
        <dbReference type="EMBL" id="MER2490331.1"/>
    </source>
</evidence>
<accession>A0ABV1RC01</accession>
<gene>
    <name evidence="3" type="ORF">ABS311_00310</name>
</gene>
<evidence type="ECO:0000256" key="1">
    <source>
        <dbReference type="SAM" id="Coils"/>
    </source>
</evidence>
<protein>
    <recommendedName>
        <fullName evidence="5">YbgF trimerisation domain-containing protein</fullName>
    </recommendedName>
</protein>
<feature type="compositionally biased region" description="Polar residues" evidence="2">
    <location>
        <begin position="40"/>
        <end position="65"/>
    </location>
</feature>
<dbReference type="Proteomes" id="UP001467690">
    <property type="component" value="Unassembled WGS sequence"/>
</dbReference>
<organism evidence="3 4">
    <name type="scientific">Catenovulum sediminis</name>
    <dbReference type="NCBI Taxonomy" id="1740262"/>
    <lineage>
        <taxon>Bacteria</taxon>
        <taxon>Pseudomonadati</taxon>
        <taxon>Pseudomonadota</taxon>
        <taxon>Gammaproteobacteria</taxon>
        <taxon>Alteromonadales</taxon>
        <taxon>Alteromonadaceae</taxon>
        <taxon>Catenovulum</taxon>
    </lineage>
</organism>
<feature type="coiled-coil region" evidence="1">
    <location>
        <begin position="74"/>
        <end position="128"/>
    </location>
</feature>
<sequence>MSSKSRIEQMEAEANEMIVRLNSGNTEEKSTTQESESNTDTSTAKQKSENLSETPVTEQTSQPDTWEQKYRILQGKYNSEMNRLNDEIKSLKSQSVDNAELQNLKRDIQALKNENQTLRQQVDSGSQSVRQESQNLDDSLMSEFGDDVAKAIENRAQKIAAQEVAKLKSELGSQVESVNQKFGEYQQQSNAARLEAELAKSGVNFEQVDSDPLFVDWLQELAPYSSMTKHQLLVDSYNRGDIQTAAQFYVDYSRQIKPAQQKNPLEQSVSHHSSVETSDSYSQGNLPPEQVGRMIEENERRYQRKQISQTEYEKRNRELFTLLHN</sequence>
<feature type="region of interest" description="Disordered" evidence="2">
    <location>
        <begin position="260"/>
        <end position="309"/>
    </location>
</feature>
<evidence type="ECO:0000256" key="2">
    <source>
        <dbReference type="SAM" id="MobiDB-lite"/>
    </source>
</evidence>
<evidence type="ECO:0008006" key="5">
    <source>
        <dbReference type="Google" id="ProtNLM"/>
    </source>
</evidence>